<dbReference type="Pfam" id="PF01432">
    <property type="entry name" value="Peptidase_M3"/>
    <property type="match status" value="1"/>
</dbReference>
<evidence type="ECO:0000256" key="5">
    <source>
        <dbReference type="ARBA" id="ARBA00023049"/>
    </source>
</evidence>
<dbReference type="OrthoDB" id="9766487at2"/>
<organism evidence="9 10">
    <name type="scientific">Alicyclobacillus ferrooxydans</name>
    <dbReference type="NCBI Taxonomy" id="471514"/>
    <lineage>
        <taxon>Bacteria</taxon>
        <taxon>Bacillati</taxon>
        <taxon>Bacillota</taxon>
        <taxon>Bacilli</taxon>
        <taxon>Bacillales</taxon>
        <taxon>Alicyclobacillaceae</taxon>
        <taxon>Alicyclobacillus</taxon>
    </lineage>
</organism>
<feature type="domain" description="Oligopeptidase F N-terminal" evidence="8">
    <location>
        <begin position="115"/>
        <end position="181"/>
    </location>
</feature>
<name>A0A0P9CFN2_9BACL</name>
<sequence length="604" mass="67117">MAPLKRSDVPEEQVWNLLDIFQDEAAFDAAIVNLKQVVEGLGAHESTLGTSDEGLFKFLQARDEVLSQSARITSYAMLKFSEDGSDPRHQALMGKAQSAAHRVQATFTKLINTYLSLPEATLQSYAESTGPLALYKQYLSELVQMKAHKLAPQAESALAAVSEVLNAPSNLYRNATGADLRCGTVPDEEGNEFMVTPFSVMVRSETSHDGAFRRRAYDALNNGLKPYHNTLGVSLTTEIKKNVALAKLRGYSSTAEMLLHQSDVSGFPSDNIPVSFFERVPGIILKELAPHMQRYARLRAKVWGVQKIHFCDVKAPVVDTSSEKIPFAEVQRIIPEAVSVMGEEYRALTERAFQDKWIYRGDNIGALQGAYCNPVPGVHPYVFDPYHGILYDMFTLVHELGHAAHGVFMSGQVQQNRMSSRLFVEAPSTFNEHLLGRYLRQSGSPETRLRTACAQLFTFHHNFVTHLIEGELLRRLYLLADAGEPVTTSVLDKTQLEILQEFWGDSVEFDDGAELVWMRQAHYYSGLYPYTYSVGLTASTALAVRMEQGEDIAETWISALKAGGSKHALELFRDAGIEMDSDAPYQEAVGYVGRLIDELEAGLA</sequence>
<evidence type="ECO:0000313" key="10">
    <source>
        <dbReference type="Proteomes" id="UP000050482"/>
    </source>
</evidence>
<comment type="cofactor">
    <cofactor evidence="6">
        <name>Zn(2+)</name>
        <dbReference type="ChEBI" id="CHEBI:29105"/>
    </cofactor>
    <text evidence="6">Binds 1 zinc ion.</text>
</comment>
<proteinExistence type="inferred from homology"/>
<comment type="similarity">
    <text evidence="6">Belongs to the peptidase M3 family.</text>
</comment>
<keyword evidence="2 6" id="KW-0479">Metal-binding</keyword>
<accession>A0A0P9CFN2</accession>
<dbReference type="Proteomes" id="UP000050482">
    <property type="component" value="Unassembled WGS sequence"/>
</dbReference>
<evidence type="ECO:0000313" key="9">
    <source>
        <dbReference type="EMBL" id="KPV41810.1"/>
    </source>
</evidence>
<evidence type="ECO:0000256" key="4">
    <source>
        <dbReference type="ARBA" id="ARBA00022833"/>
    </source>
</evidence>
<evidence type="ECO:0000259" key="7">
    <source>
        <dbReference type="Pfam" id="PF01432"/>
    </source>
</evidence>
<keyword evidence="1 6" id="KW-0645">Protease</keyword>
<dbReference type="InterPro" id="IPR034009">
    <property type="entry name" value="M3B_PepF_4"/>
</dbReference>
<dbReference type="Pfam" id="PF08439">
    <property type="entry name" value="Peptidase_M3_N"/>
    <property type="match status" value="1"/>
</dbReference>
<dbReference type="InterPro" id="IPR042088">
    <property type="entry name" value="OligoPept_F_C"/>
</dbReference>
<dbReference type="EMBL" id="LJCO01000091">
    <property type="protein sequence ID" value="KPV41810.1"/>
    <property type="molecule type" value="Genomic_DNA"/>
</dbReference>
<keyword evidence="10" id="KW-1185">Reference proteome</keyword>
<evidence type="ECO:0000256" key="1">
    <source>
        <dbReference type="ARBA" id="ARBA00022670"/>
    </source>
</evidence>
<dbReference type="Gene3D" id="1.20.140.70">
    <property type="entry name" value="Oligopeptidase f, N-terminal domain"/>
    <property type="match status" value="1"/>
</dbReference>
<dbReference type="STRING" id="471514.AN477_20485"/>
<dbReference type="CDD" id="cd09609">
    <property type="entry name" value="M3B_PepF"/>
    <property type="match status" value="1"/>
</dbReference>
<reference evidence="9 10" key="1">
    <citation type="submission" date="2015-09" db="EMBL/GenBank/DDBJ databases">
        <title>Draft genome sequence of Alicyclobacillus ferrooxydans DSM 22381.</title>
        <authorList>
            <person name="Hemp J."/>
        </authorList>
    </citation>
    <scope>NUCLEOTIDE SEQUENCE [LARGE SCALE GENOMIC DNA]</scope>
    <source>
        <strain evidence="9 10">TC-34</strain>
    </source>
</reference>
<evidence type="ECO:0000256" key="6">
    <source>
        <dbReference type="RuleBase" id="RU003435"/>
    </source>
</evidence>
<comment type="caution">
    <text evidence="9">The sequence shown here is derived from an EMBL/GenBank/DDBJ whole genome shotgun (WGS) entry which is preliminary data.</text>
</comment>
<dbReference type="GO" id="GO:0004222">
    <property type="term" value="F:metalloendopeptidase activity"/>
    <property type="evidence" value="ECO:0007669"/>
    <property type="project" value="InterPro"/>
</dbReference>
<dbReference type="InterPro" id="IPR013647">
    <property type="entry name" value="OligopepF_N_dom"/>
</dbReference>
<dbReference type="GO" id="GO:0006508">
    <property type="term" value="P:proteolysis"/>
    <property type="evidence" value="ECO:0007669"/>
    <property type="project" value="UniProtKB-KW"/>
</dbReference>
<dbReference type="InterPro" id="IPR001567">
    <property type="entry name" value="Pept_M3A_M3B_dom"/>
</dbReference>
<dbReference type="AlphaFoldDB" id="A0A0P9CFN2"/>
<feature type="domain" description="Peptidase M3A/M3B catalytic" evidence="7">
    <location>
        <begin position="207"/>
        <end position="590"/>
    </location>
</feature>
<evidence type="ECO:0008006" key="11">
    <source>
        <dbReference type="Google" id="ProtNLM"/>
    </source>
</evidence>
<keyword evidence="4 6" id="KW-0862">Zinc</keyword>
<protein>
    <recommendedName>
        <fullName evidence="11">Oligoendopeptidase F</fullName>
    </recommendedName>
</protein>
<dbReference type="RefSeq" id="WP_054971049.1">
    <property type="nucleotide sequence ID" value="NZ_LJCO01000091.1"/>
</dbReference>
<dbReference type="PATRIC" id="fig|471514.4.peg.3035"/>
<keyword evidence="5 6" id="KW-0482">Metalloprotease</keyword>
<evidence type="ECO:0000256" key="3">
    <source>
        <dbReference type="ARBA" id="ARBA00022801"/>
    </source>
</evidence>
<dbReference type="Gene3D" id="1.10.1370.20">
    <property type="entry name" value="Oligoendopeptidase f, C-terminal domain"/>
    <property type="match status" value="1"/>
</dbReference>
<keyword evidence="3 6" id="KW-0378">Hydrolase</keyword>
<evidence type="ECO:0000259" key="8">
    <source>
        <dbReference type="Pfam" id="PF08439"/>
    </source>
</evidence>
<dbReference type="GO" id="GO:0046872">
    <property type="term" value="F:metal ion binding"/>
    <property type="evidence" value="ECO:0007669"/>
    <property type="project" value="UniProtKB-UniRule"/>
</dbReference>
<dbReference type="SUPFAM" id="SSF55486">
    <property type="entry name" value="Metalloproteases ('zincins'), catalytic domain"/>
    <property type="match status" value="1"/>
</dbReference>
<gene>
    <name evidence="9" type="ORF">AN477_20485</name>
</gene>
<evidence type="ECO:0000256" key="2">
    <source>
        <dbReference type="ARBA" id="ARBA00022723"/>
    </source>
</evidence>